<gene>
    <name evidence="3" type="ORF">QN277_022349</name>
</gene>
<dbReference type="Gene3D" id="3.40.50.10140">
    <property type="entry name" value="Toll/interleukin-1 receptor homology (TIR) domain"/>
    <property type="match status" value="1"/>
</dbReference>
<evidence type="ECO:0000313" key="4">
    <source>
        <dbReference type="Proteomes" id="UP001293593"/>
    </source>
</evidence>
<name>A0AAE1JER9_9FABA</name>
<keyword evidence="1" id="KW-0520">NAD</keyword>
<proteinExistence type="predicted"/>
<dbReference type="InterPro" id="IPR000157">
    <property type="entry name" value="TIR_dom"/>
</dbReference>
<dbReference type="GO" id="GO:0007165">
    <property type="term" value="P:signal transduction"/>
    <property type="evidence" value="ECO:0007669"/>
    <property type="project" value="InterPro"/>
</dbReference>
<dbReference type="PROSITE" id="PS50104">
    <property type="entry name" value="TIR"/>
    <property type="match status" value="1"/>
</dbReference>
<dbReference type="Pfam" id="PF01582">
    <property type="entry name" value="TIR"/>
    <property type="match status" value="1"/>
</dbReference>
<dbReference type="PANTHER" id="PTHR32009">
    <property type="entry name" value="TMV RESISTANCE PROTEIN N-LIKE"/>
    <property type="match status" value="1"/>
</dbReference>
<reference evidence="3" key="1">
    <citation type="submission" date="2023-10" db="EMBL/GenBank/DDBJ databases">
        <title>Chromosome-level genome of the transformable northern wattle, Acacia crassicarpa.</title>
        <authorList>
            <person name="Massaro I."/>
            <person name="Sinha N.R."/>
            <person name="Poethig S."/>
            <person name="Leichty A.R."/>
        </authorList>
    </citation>
    <scope>NUCLEOTIDE SEQUENCE</scope>
    <source>
        <strain evidence="3">Acra3RX</strain>
        <tissue evidence="3">Leaf</tissue>
    </source>
</reference>
<dbReference type="EMBL" id="JAWXYG010000006">
    <property type="protein sequence ID" value="KAK4269157.1"/>
    <property type="molecule type" value="Genomic_DNA"/>
</dbReference>
<evidence type="ECO:0000259" key="2">
    <source>
        <dbReference type="PROSITE" id="PS50104"/>
    </source>
</evidence>
<dbReference type="PANTHER" id="PTHR32009:SF155">
    <property type="entry name" value="DISEASE RESISTANCE PROTEIN (TIR-NBS-LRR CLASS)"/>
    <property type="match status" value="1"/>
</dbReference>
<dbReference type="SMART" id="SM00255">
    <property type="entry name" value="TIR"/>
    <property type="match status" value="1"/>
</dbReference>
<evidence type="ECO:0000313" key="3">
    <source>
        <dbReference type="EMBL" id="KAK4269157.1"/>
    </source>
</evidence>
<dbReference type="SUPFAM" id="SSF52200">
    <property type="entry name" value="Toll/Interleukin receptor TIR domain"/>
    <property type="match status" value="1"/>
</dbReference>
<protein>
    <recommendedName>
        <fullName evidence="2">TIR domain-containing protein</fullName>
    </recommendedName>
</protein>
<evidence type="ECO:0000256" key="1">
    <source>
        <dbReference type="ARBA" id="ARBA00023027"/>
    </source>
</evidence>
<sequence>MASASSSSGSVPNAPRKYDVFISFRGETRNNFTSYLHAALDRASLEVFRDDKKLETGDEIAPSLIQAIKDSSVSVIVFSEDYASSKWCLDELHRIMQYRKDEGQYVIPIFYKVDPKDVRNQTGSYEKAFEKHEIYYQHDPDRVNRWRAALSDAGKLSGKHCETST</sequence>
<keyword evidence="4" id="KW-1185">Reference proteome</keyword>
<dbReference type="InterPro" id="IPR035897">
    <property type="entry name" value="Toll_tir_struct_dom_sf"/>
</dbReference>
<dbReference type="Proteomes" id="UP001293593">
    <property type="component" value="Unassembled WGS sequence"/>
</dbReference>
<accession>A0AAE1JER9</accession>
<dbReference type="FunFam" id="3.40.50.10140:FF:000007">
    <property type="entry name" value="Disease resistance protein (TIR-NBS-LRR class)"/>
    <property type="match status" value="1"/>
</dbReference>
<dbReference type="AlphaFoldDB" id="A0AAE1JER9"/>
<organism evidence="3 4">
    <name type="scientific">Acacia crassicarpa</name>
    <name type="common">northern wattle</name>
    <dbReference type="NCBI Taxonomy" id="499986"/>
    <lineage>
        <taxon>Eukaryota</taxon>
        <taxon>Viridiplantae</taxon>
        <taxon>Streptophyta</taxon>
        <taxon>Embryophyta</taxon>
        <taxon>Tracheophyta</taxon>
        <taxon>Spermatophyta</taxon>
        <taxon>Magnoliopsida</taxon>
        <taxon>eudicotyledons</taxon>
        <taxon>Gunneridae</taxon>
        <taxon>Pentapetalae</taxon>
        <taxon>rosids</taxon>
        <taxon>fabids</taxon>
        <taxon>Fabales</taxon>
        <taxon>Fabaceae</taxon>
        <taxon>Caesalpinioideae</taxon>
        <taxon>mimosoid clade</taxon>
        <taxon>Acacieae</taxon>
        <taxon>Acacia</taxon>
    </lineage>
</organism>
<feature type="domain" description="TIR" evidence="2">
    <location>
        <begin position="16"/>
        <end position="165"/>
    </location>
</feature>
<comment type="caution">
    <text evidence="3">The sequence shown here is derived from an EMBL/GenBank/DDBJ whole genome shotgun (WGS) entry which is preliminary data.</text>
</comment>